<protein>
    <recommendedName>
        <fullName evidence="8">SAC domain-containing protein</fullName>
    </recommendedName>
</protein>
<dbReference type="GO" id="GO:0005774">
    <property type="term" value="C:vacuolar membrane"/>
    <property type="evidence" value="ECO:0007669"/>
    <property type="project" value="UniProtKB-SubCell"/>
</dbReference>
<dbReference type="InterPro" id="IPR002013">
    <property type="entry name" value="SAC_dom"/>
</dbReference>
<comment type="subcellular location">
    <subcellularLocation>
        <location evidence="1">Vacuole membrane</location>
        <topology evidence="1">Peripheral membrane protein</topology>
    </subcellularLocation>
</comment>
<name>A0A2N9FID3_FAGSY</name>
<proteinExistence type="predicted"/>
<dbReference type="Pfam" id="PF02383">
    <property type="entry name" value="Syja_N"/>
    <property type="match status" value="3"/>
</dbReference>
<feature type="region of interest" description="Disordered" evidence="7">
    <location>
        <begin position="689"/>
        <end position="714"/>
    </location>
</feature>
<feature type="compositionally biased region" description="Polar residues" evidence="7">
    <location>
        <begin position="620"/>
        <end position="631"/>
    </location>
</feature>
<feature type="region of interest" description="Disordered" evidence="7">
    <location>
        <begin position="562"/>
        <end position="591"/>
    </location>
</feature>
<feature type="domain" description="SAC" evidence="8">
    <location>
        <begin position="146"/>
        <end position="479"/>
    </location>
</feature>
<evidence type="ECO:0000256" key="1">
    <source>
        <dbReference type="ARBA" id="ARBA00004148"/>
    </source>
</evidence>
<organism evidence="9">
    <name type="scientific">Fagus sylvatica</name>
    <name type="common">Beechnut</name>
    <dbReference type="NCBI Taxonomy" id="28930"/>
    <lineage>
        <taxon>Eukaryota</taxon>
        <taxon>Viridiplantae</taxon>
        <taxon>Streptophyta</taxon>
        <taxon>Embryophyta</taxon>
        <taxon>Tracheophyta</taxon>
        <taxon>Spermatophyta</taxon>
        <taxon>Magnoliopsida</taxon>
        <taxon>eudicotyledons</taxon>
        <taxon>Gunneridae</taxon>
        <taxon>Pentapetalae</taxon>
        <taxon>rosids</taxon>
        <taxon>fabids</taxon>
        <taxon>Fagales</taxon>
        <taxon>Fagaceae</taxon>
        <taxon>Fagus</taxon>
    </lineage>
</organism>
<evidence type="ECO:0000259" key="8">
    <source>
        <dbReference type="PROSITE" id="PS50275"/>
    </source>
</evidence>
<evidence type="ECO:0000256" key="4">
    <source>
        <dbReference type="ARBA" id="ARBA00023136"/>
    </source>
</evidence>
<feature type="region of interest" description="Disordered" evidence="7">
    <location>
        <begin position="740"/>
        <end position="760"/>
    </location>
</feature>
<dbReference type="GO" id="GO:0043813">
    <property type="term" value="F:phosphatidylinositol-3,5-bisphosphate 5-phosphatase activity"/>
    <property type="evidence" value="ECO:0007669"/>
    <property type="project" value="InterPro"/>
</dbReference>
<evidence type="ECO:0000256" key="6">
    <source>
        <dbReference type="ARBA" id="ARBA00023464"/>
    </source>
</evidence>
<evidence type="ECO:0000256" key="5">
    <source>
        <dbReference type="ARBA" id="ARBA00023337"/>
    </source>
</evidence>
<feature type="compositionally biased region" description="Pro residues" evidence="7">
    <location>
        <begin position="697"/>
        <end position="707"/>
    </location>
</feature>
<keyword evidence="2" id="KW-0926">Vacuole</keyword>
<dbReference type="PANTHER" id="PTHR45738">
    <property type="entry name" value="POLYPHOSPHOINOSITIDE PHOSPHATASE"/>
    <property type="match status" value="1"/>
</dbReference>
<dbReference type="AlphaFoldDB" id="A0A2N9FID3"/>
<feature type="compositionally biased region" description="Basic and acidic residues" evidence="7">
    <location>
        <begin position="632"/>
        <end position="653"/>
    </location>
</feature>
<reference evidence="9" key="1">
    <citation type="submission" date="2018-02" db="EMBL/GenBank/DDBJ databases">
        <authorList>
            <person name="Cohen D.B."/>
            <person name="Kent A.D."/>
        </authorList>
    </citation>
    <scope>NUCLEOTIDE SEQUENCE</scope>
</reference>
<gene>
    <name evidence="9" type="ORF">FSB_LOCUS18459</name>
</gene>
<dbReference type="PROSITE" id="PS50275">
    <property type="entry name" value="SAC"/>
    <property type="match status" value="1"/>
</dbReference>
<dbReference type="EMBL" id="OIVN01001158">
    <property type="protein sequence ID" value="SPC90577.1"/>
    <property type="molecule type" value="Genomic_DNA"/>
</dbReference>
<keyword evidence="4" id="KW-0472">Membrane</keyword>
<accession>A0A2N9FID3</accession>
<keyword evidence="3" id="KW-0378">Hydrolase</keyword>
<feature type="region of interest" description="Disordered" evidence="7">
    <location>
        <begin position="620"/>
        <end position="660"/>
    </location>
</feature>
<dbReference type="GO" id="GO:0046856">
    <property type="term" value="P:phosphatidylinositol dephosphorylation"/>
    <property type="evidence" value="ECO:0007669"/>
    <property type="project" value="InterPro"/>
</dbReference>
<comment type="subunit">
    <text evidence="6">Component of the PI(3,5)P2 regulatory complex at least composed of ATG18, SAC/FIG4, FAB1 and VAC14.</text>
</comment>
<dbReference type="InterPro" id="IPR043573">
    <property type="entry name" value="Fig4-like"/>
</dbReference>
<sequence>MLYSYGVCLQQHYYIIGRDKLKTFWKVLKIDRLETSELNIIEDSTTYGENECADLLKRLDEGNKKMGGLKLVTTCYGIVGFVKFLEPYYMVLITKRKKVGEICGHKIYAITKTKMIPIPNPTVRTLMAHSKNENRTGQNLYKKECVWNEFLTSEIRNSLENTLWTVALVHGFFKQVKLSVSGRDFMLTLISRRSRLYAGTRYLKRGVNRRGRVANDVETEQIVSEDAYEGCTMKISSVVQYRVAAEQHNYEATRRHFENLVKRYGKPIVILSLLKTRGKKRSEKNLSAAYAKAITSIIDTLPEENHLRFCRWDLNTHLYHRRAMEELQRLGEFANDTLDLTGIFYSHVTQTLGPEGLLNFSYFPENNGQCSPENLFNENEDADNLEIKVSDGGGSGDANGKYGVKFTMSQKGVLRTNCLDCLDRTNIAQYVYGLAALGRQLHALGFIESPNVDLQNPLAEDLMRVYEAMGDTLALQYGGSPAHNKIFADIRGQWKPATNCRDLIKSVQRFYSNAFSDFERQDAINLFLGYFRPQHGKPCLWELDSDQRFDVGRSSCKRSLSESDILSRGDSTMTSSDSMHNQPLSEEVQGGSRSLLEIIPETPTQPLYDEAQGDSTSILEFTPEISTSTRRLLQEDQSLRSDDNYNDERRDTSSHSSLFNMDWHSSSGNSFVEANERCPVCKDMIHQKKSRIEPQEAHPPPLPPLNASPPQQSVETTAIDEVLKWQALYGSSRILFTIKEEDREGVDSENNCSSDKPVGF</sequence>
<evidence type="ECO:0000256" key="7">
    <source>
        <dbReference type="SAM" id="MobiDB-lite"/>
    </source>
</evidence>
<dbReference type="PANTHER" id="PTHR45738:SF3">
    <property type="entry name" value="OS03G0182400 PROTEIN"/>
    <property type="match status" value="1"/>
</dbReference>
<feature type="compositionally biased region" description="Polar residues" evidence="7">
    <location>
        <begin position="569"/>
        <end position="584"/>
    </location>
</feature>
<evidence type="ECO:0000256" key="3">
    <source>
        <dbReference type="ARBA" id="ARBA00022801"/>
    </source>
</evidence>
<evidence type="ECO:0000256" key="2">
    <source>
        <dbReference type="ARBA" id="ARBA00022554"/>
    </source>
</evidence>
<comment type="catalytic activity">
    <reaction evidence="5">
        <text>a 1,2-diacyl-sn-glycero-3-phospho-(1D-myo-inositol-3,5-bisphosphate) + H2O = a 1,2-diacyl-sn-glycero-3-phospho-(1D-myo-inositol-3-phosphate) + phosphate</text>
        <dbReference type="Rhea" id="RHEA:32955"/>
        <dbReference type="ChEBI" id="CHEBI:15377"/>
        <dbReference type="ChEBI" id="CHEBI:43474"/>
        <dbReference type="ChEBI" id="CHEBI:57923"/>
        <dbReference type="ChEBI" id="CHEBI:58088"/>
    </reaction>
</comment>
<evidence type="ECO:0000313" key="9">
    <source>
        <dbReference type="EMBL" id="SPC90577.1"/>
    </source>
</evidence>